<dbReference type="STRING" id="573321.SAMN04488505_11379"/>
<dbReference type="Pfam" id="PF13715">
    <property type="entry name" value="CarbopepD_reg_2"/>
    <property type="match status" value="1"/>
</dbReference>
<gene>
    <name evidence="1" type="ORF">SAMN04488505_11379</name>
</gene>
<dbReference type="SUPFAM" id="SSF49464">
    <property type="entry name" value="Carboxypeptidase regulatory domain-like"/>
    <property type="match status" value="1"/>
</dbReference>
<name>A0A1H8JLB2_9BACT</name>
<protein>
    <submittedName>
        <fullName evidence="1">CarboxypepD_reg-like domain-containing protein</fullName>
    </submittedName>
</protein>
<keyword evidence="2" id="KW-1185">Reference proteome</keyword>
<reference evidence="1 2" key="1">
    <citation type="submission" date="2016-10" db="EMBL/GenBank/DDBJ databases">
        <authorList>
            <person name="de Groot N.N."/>
        </authorList>
    </citation>
    <scope>NUCLEOTIDE SEQUENCE [LARGE SCALE GENOMIC DNA]</scope>
    <source>
        <strain evidence="1 2">DSM 21039</strain>
    </source>
</reference>
<accession>A0A1H8JLB2</accession>
<dbReference type="AlphaFoldDB" id="A0A1H8JLB2"/>
<proteinExistence type="predicted"/>
<evidence type="ECO:0000313" key="1">
    <source>
        <dbReference type="EMBL" id="SEN81553.1"/>
    </source>
</evidence>
<organism evidence="1 2">
    <name type="scientific">Chitinophaga rupis</name>
    <dbReference type="NCBI Taxonomy" id="573321"/>
    <lineage>
        <taxon>Bacteria</taxon>
        <taxon>Pseudomonadati</taxon>
        <taxon>Bacteroidota</taxon>
        <taxon>Chitinophagia</taxon>
        <taxon>Chitinophagales</taxon>
        <taxon>Chitinophagaceae</taxon>
        <taxon>Chitinophaga</taxon>
    </lineage>
</organism>
<dbReference type="Gene3D" id="2.60.40.1120">
    <property type="entry name" value="Carboxypeptidase-like, regulatory domain"/>
    <property type="match status" value="1"/>
</dbReference>
<dbReference type="Proteomes" id="UP000198984">
    <property type="component" value="Unassembled WGS sequence"/>
</dbReference>
<evidence type="ECO:0000313" key="2">
    <source>
        <dbReference type="Proteomes" id="UP000198984"/>
    </source>
</evidence>
<sequence>MAKQSSLSLSVPNPCQQAWNEMTPSNEGHFCSHCNKTVIDFTQLTDEQVAAVFKNTSGKICGRFTASQLDRDLNAPRPAHHNPFIPAAVMTAALVTAAVNSDAQAGKVVMQVTQTPAPAVATQPVAEKDTVPASDIIHTVSGKITDSTGAPLPWATIMIKNSQSGVVPDANGQFSLSIPENLAGTANIMVFSCVGYMSQEMPLTGTREQFANLKVVMYEYPMLMGDMVVAGGAVVRKRNLWQRVKYFFQRLI</sequence>
<dbReference type="InterPro" id="IPR008969">
    <property type="entry name" value="CarboxyPept-like_regulatory"/>
</dbReference>
<dbReference type="EMBL" id="FOBB01000013">
    <property type="protein sequence ID" value="SEN81553.1"/>
    <property type="molecule type" value="Genomic_DNA"/>
</dbReference>